<sequence>MNWNPRLPEDWVRIETVDAHAAGEPLRVVVDGFPDLDGDTILARRRDAVANHDDLRTALMLEPRGHRDMYGALLTEPTSADGDVGVLFAHNDGYSTMCGHGIVALGVVLVETGMVDATPPTETIGFDTPAGLVTATVEVEADSRVAAVSFENVPSFAHALDETVDVPGYGEVTVDVAYGGAFYAYCDADRFDLSLTTADADAIERAGMAVKRAVADAVDLHHPKNDDLEYVYGTIFRGPAHGDDADSRNVCVFADGQIDRSPTGTGVSGRLAIQHARGALDVGDPLVVESILGTTFTGEIVTTTTVGDVDAVVPRVTGSAHVTGRSEFVRDPTDPLRDGFRVE</sequence>
<dbReference type="FunFam" id="3.10.310.10:FF:000003">
    <property type="entry name" value="Proline racemase"/>
    <property type="match status" value="1"/>
</dbReference>
<accession>A0ABD5VBH9</accession>
<dbReference type="SFLD" id="SFLDS00028">
    <property type="entry name" value="Proline_Racemase"/>
    <property type="match status" value="1"/>
</dbReference>
<proteinExistence type="inferred from homology"/>
<evidence type="ECO:0000256" key="1">
    <source>
        <dbReference type="ARBA" id="ARBA00007529"/>
    </source>
</evidence>
<organism evidence="2 3">
    <name type="scientific">Halorubellus litoreus</name>
    <dbReference type="NCBI Taxonomy" id="755308"/>
    <lineage>
        <taxon>Archaea</taxon>
        <taxon>Methanobacteriati</taxon>
        <taxon>Methanobacteriota</taxon>
        <taxon>Stenosarchaea group</taxon>
        <taxon>Halobacteria</taxon>
        <taxon>Halobacteriales</taxon>
        <taxon>Halorubellaceae</taxon>
        <taxon>Halorubellus</taxon>
    </lineage>
</organism>
<dbReference type="EMBL" id="JBHSXN010000001">
    <property type="protein sequence ID" value="MFC6951853.1"/>
    <property type="molecule type" value="Genomic_DNA"/>
</dbReference>
<dbReference type="PANTHER" id="PTHR33442:SF1">
    <property type="entry name" value="TRANS-3-HYDROXY-L-PROLINE DEHYDRATASE"/>
    <property type="match status" value="1"/>
</dbReference>
<dbReference type="RefSeq" id="WP_336348861.1">
    <property type="nucleotide sequence ID" value="NZ_JAZAQL010000001.1"/>
</dbReference>
<dbReference type="Gene3D" id="3.10.310.10">
    <property type="entry name" value="Diaminopimelate Epimerase, Chain A, domain 1"/>
    <property type="match status" value="2"/>
</dbReference>
<protein>
    <submittedName>
        <fullName evidence="2">Proline racemase family protein</fullName>
    </submittedName>
</protein>
<evidence type="ECO:0000313" key="2">
    <source>
        <dbReference type="EMBL" id="MFC6951853.1"/>
    </source>
</evidence>
<dbReference type="InterPro" id="IPR008794">
    <property type="entry name" value="Pro_racemase_fam"/>
</dbReference>
<comment type="caution">
    <text evidence="2">The sequence shown here is derived from an EMBL/GenBank/DDBJ whole genome shotgun (WGS) entry which is preliminary data.</text>
</comment>
<dbReference type="Proteomes" id="UP001596395">
    <property type="component" value="Unassembled WGS sequence"/>
</dbReference>
<evidence type="ECO:0000313" key="3">
    <source>
        <dbReference type="Proteomes" id="UP001596395"/>
    </source>
</evidence>
<gene>
    <name evidence="2" type="ORF">ACFQGB_03165</name>
</gene>
<reference evidence="2 3" key="1">
    <citation type="journal article" date="2019" name="Int. J. Syst. Evol. Microbiol.">
        <title>The Global Catalogue of Microorganisms (GCM) 10K type strain sequencing project: providing services to taxonomists for standard genome sequencing and annotation.</title>
        <authorList>
            <consortium name="The Broad Institute Genomics Platform"/>
            <consortium name="The Broad Institute Genome Sequencing Center for Infectious Disease"/>
            <person name="Wu L."/>
            <person name="Ma J."/>
        </authorList>
    </citation>
    <scope>NUCLEOTIDE SEQUENCE [LARGE SCALE GENOMIC DNA]</scope>
    <source>
        <strain evidence="2 3">GX26</strain>
    </source>
</reference>
<name>A0ABD5VBH9_9EURY</name>
<dbReference type="SUPFAM" id="SSF54506">
    <property type="entry name" value="Diaminopimelate epimerase-like"/>
    <property type="match status" value="1"/>
</dbReference>
<dbReference type="AlphaFoldDB" id="A0ABD5VBH9"/>
<dbReference type="Pfam" id="PF05544">
    <property type="entry name" value="Pro_racemase"/>
    <property type="match status" value="1"/>
</dbReference>
<dbReference type="PANTHER" id="PTHR33442">
    <property type="entry name" value="TRANS-3-HYDROXY-L-PROLINE DEHYDRATASE"/>
    <property type="match status" value="1"/>
</dbReference>
<dbReference type="PIRSF" id="PIRSF029792">
    <property type="entry name" value="Pro_racemase"/>
    <property type="match status" value="1"/>
</dbReference>
<comment type="similarity">
    <text evidence="1">Belongs to the proline racemase family.</text>
</comment>
<keyword evidence="3" id="KW-1185">Reference proteome</keyword>